<dbReference type="GO" id="GO:0016757">
    <property type="term" value="F:glycosyltransferase activity"/>
    <property type="evidence" value="ECO:0007669"/>
    <property type="project" value="UniProtKB-KW"/>
</dbReference>
<dbReference type="PANTHER" id="PTHR12526:SF595">
    <property type="entry name" value="BLL5217 PROTEIN"/>
    <property type="match status" value="1"/>
</dbReference>
<evidence type="ECO:0000259" key="1">
    <source>
        <dbReference type="Pfam" id="PF00534"/>
    </source>
</evidence>
<dbReference type="AlphaFoldDB" id="A0AAU7K6Y2"/>
<proteinExistence type="predicted"/>
<reference evidence="2" key="1">
    <citation type="submission" date="2024-05" db="EMBL/GenBank/DDBJ databases">
        <authorList>
            <person name="Kim S."/>
            <person name="Heo J."/>
            <person name="Choi H."/>
            <person name="Choi Y."/>
            <person name="Kwon S.-W."/>
            <person name="Kim Y."/>
        </authorList>
    </citation>
    <scope>NUCLEOTIDE SEQUENCE</scope>
    <source>
        <strain evidence="2">KACC 23697</strain>
    </source>
</reference>
<dbReference type="EC" id="2.4.-.-" evidence="2"/>
<gene>
    <name evidence="2" type="ORF">ABEG20_01520</name>
</gene>
<sequence length="331" mass="37377">MDPGIAVPPPDYGGHERLVYIFAEEYTNLGHEVTLLAGPDSVISGKVYTFGVNHLQRSKWQKTKELLFVWKFLYQKRKQFDLIHNFGRLAYLIPILNSSVKKIMTYGRPVAQAGIKKITAMANQHLIFTACSDYCVGTGNVAGRWETVYNAIDFSKYQLRENVEANAPLMFLGRLDKIKGLHTAIEVAKTTNNQLWIGGNIPDTADNYRYYKEILEPQFDGEQIIYLGALNDEQKNHYLGKAKALLFPIEWDEPFGMVMIEAMACGTPVIGFKRGSVPEVITDGKNGLIVKNKKAMIQSLQKITSIDRTACRAIAFKKFDISIIARQYLNL</sequence>
<dbReference type="RefSeq" id="WP_406825664.1">
    <property type="nucleotide sequence ID" value="NZ_CP157485.1"/>
</dbReference>
<dbReference type="SUPFAM" id="SSF53756">
    <property type="entry name" value="UDP-Glycosyltransferase/glycogen phosphorylase"/>
    <property type="match status" value="1"/>
</dbReference>
<feature type="domain" description="Glycosyl transferase family 1" evidence="1">
    <location>
        <begin position="169"/>
        <end position="303"/>
    </location>
</feature>
<dbReference type="InterPro" id="IPR001296">
    <property type="entry name" value="Glyco_trans_1"/>
</dbReference>
<dbReference type="Gene3D" id="3.40.50.2000">
    <property type="entry name" value="Glycogen Phosphorylase B"/>
    <property type="match status" value="2"/>
</dbReference>
<evidence type="ECO:0000313" key="2">
    <source>
        <dbReference type="EMBL" id="XBO48278.1"/>
    </source>
</evidence>
<keyword evidence="2" id="KW-0328">Glycosyltransferase</keyword>
<accession>A0AAU7K6Y2</accession>
<dbReference type="EMBL" id="CP157485">
    <property type="protein sequence ID" value="XBO48278.1"/>
    <property type="molecule type" value="Genomic_DNA"/>
</dbReference>
<dbReference type="Pfam" id="PF00534">
    <property type="entry name" value="Glycos_transf_1"/>
    <property type="match status" value="1"/>
</dbReference>
<organism evidence="2">
    <name type="scientific">Pedobacter sp. KACC 23697</name>
    <dbReference type="NCBI Taxonomy" id="3149230"/>
    <lineage>
        <taxon>Bacteria</taxon>
        <taxon>Pseudomonadati</taxon>
        <taxon>Bacteroidota</taxon>
        <taxon>Sphingobacteriia</taxon>
        <taxon>Sphingobacteriales</taxon>
        <taxon>Sphingobacteriaceae</taxon>
        <taxon>Pedobacter</taxon>
    </lineage>
</organism>
<keyword evidence="2" id="KW-0808">Transferase</keyword>
<dbReference type="PANTHER" id="PTHR12526">
    <property type="entry name" value="GLYCOSYLTRANSFERASE"/>
    <property type="match status" value="1"/>
</dbReference>
<name>A0AAU7K6Y2_9SPHI</name>
<protein>
    <submittedName>
        <fullName evidence="2">Glycosyltransferase</fullName>
        <ecNumber evidence="2">2.4.-.-</ecNumber>
    </submittedName>
</protein>